<keyword evidence="3" id="KW-1185">Reference proteome</keyword>
<reference evidence="2 3" key="1">
    <citation type="submission" date="2018-12" db="EMBL/GenBank/DDBJ databases">
        <title>Flavobacterium sp. nov., isolated from glacier ice.</title>
        <authorList>
            <person name="Liu Q."/>
            <person name="Xin Y.-H."/>
        </authorList>
    </citation>
    <scope>NUCLEOTIDE SEQUENCE [LARGE SCALE GENOMIC DNA]</scope>
    <source>
        <strain evidence="2 3">RB1N8</strain>
    </source>
</reference>
<dbReference type="Proteomes" id="UP000280825">
    <property type="component" value="Unassembled WGS sequence"/>
</dbReference>
<comment type="caution">
    <text evidence="2">The sequence shown here is derived from an EMBL/GenBank/DDBJ whole genome shotgun (WGS) entry which is preliminary data.</text>
</comment>
<feature type="signal peptide" evidence="1">
    <location>
        <begin position="1"/>
        <end position="20"/>
    </location>
</feature>
<dbReference type="AlphaFoldDB" id="A0A432C2C6"/>
<dbReference type="EMBL" id="RYDJ01000294">
    <property type="protein sequence ID" value="RTY93868.1"/>
    <property type="molecule type" value="Genomic_DNA"/>
</dbReference>
<evidence type="ECO:0000256" key="1">
    <source>
        <dbReference type="SAM" id="SignalP"/>
    </source>
</evidence>
<feature type="chain" id="PRO_5019391120" evidence="1">
    <location>
        <begin position="21"/>
        <end position="116"/>
    </location>
</feature>
<keyword evidence="1" id="KW-0732">Signal</keyword>
<sequence length="116" mass="12624">MKKTTLITFLFLAFSFQSYANNLIVGTPIISGNTLTFTIKWDNSWYVTTGPSNWDAVWIFVKRQSCVSGGSSPWIHGQLAASGQSVTGSELQIDLASDNKGVFIRRSAAGMGNITQ</sequence>
<accession>A0A432C2C6</accession>
<gene>
    <name evidence="2" type="ORF">EKL98_17415</name>
</gene>
<evidence type="ECO:0000313" key="3">
    <source>
        <dbReference type="Proteomes" id="UP000280825"/>
    </source>
</evidence>
<evidence type="ECO:0000313" key="2">
    <source>
        <dbReference type="EMBL" id="RTY93868.1"/>
    </source>
</evidence>
<protein>
    <submittedName>
        <fullName evidence="2">Uncharacterized protein</fullName>
    </submittedName>
</protein>
<feature type="non-terminal residue" evidence="2">
    <location>
        <position position="116"/>
    </location>
</feature>
<organism evidence="2 3">
    <name type="scientific">Flavobacterium bomense</name>
    <dbReference type="NCBI Taxonomy" id="2497483"/>
    <lineage>
        <taxon>Bacteria</taxon>
        <taxon>Pseudomonadati</taxon>
        <taxon>Bacteroidota</taxon>
        <taxon>Flavobacteriia</taxon>
        <taxon>Flavobacteriales</taxon>
        <taxon>Flavobacteriaceae</taxon>
        <taxon>Flavobacterium</taxon>
    </lineage>
</organism>
<proteinExistence type="predicted"/>
<name>A0A432C2C6_9FLAO</name>